<feature type="compositionally biased region" description="Basic and acidic residues" evidence="1">
    <location>
        <begin position="25"/>
        <end position="39"/>
    </location>
</feature>
<dbReference type="InterPro" id="IPR012337">
    <property type="entry name" value="RNaseH-like_sf"/>
</dbReference>
<evidence type="ECO:0000313" key="3">
    <source>
        <dbReference type="EMBL" id="ETJ35670.1"/>
    </source>
</evidence>
<feature type="non-terminal residue" evidence="3">
    <location>
        <position position="39"/>
    </location>
</feature>
<name>W1Y1W6_9ZZZZ</name>
<dbReference type="GO" id="GO:0015074">
    <property type="term" value="P:DNA integration"/>
    <property type="evidence" value="ECO:0007669"/>
    <property type="project" value="InterPro"/>
</dbReference>
<dbReference type="SUPFAM" id="SSF53098">
    <property type="entry name" value="Ribonuclease H-like"/>
    <property type="match status" value="1"/>
</dbReference>
<dbReference type="EMBL" id="AZMM01009969">
    <property type="protein sequence ID" value="ETJ35670.1"/>
    <property type="molecule type" value="Genomic_DNA"/>
</dbReference>
<dbReference type="InterPro" id="IPR001584">
    <property type="entry name" value="Integrase_cat-core"/>
</dbReference>
<dbReference type="PROSITE" id="PS50994">
    <property type="entry name" value="INTEGRASE"/>
    <property type="match status" value="1"/>
</dbReference>
<gene>
    <name evidence="3" type="ORF">Q604_UNBC09969G0001</name>
</gene>
<feature type="region of interest" description="Disordered" evidence="1">
    <location>
        <begin position="18"/>
        <end position="39"/>
    </location>
</feature>
<dbReference type="AlphaFoldDB" id="W1Y1W6"/>
<accession>W1Y1W6</accession>
<feature type="domain" description="Integrase catalytic" evidence="2">
    <location>
        <begin position="1"/>
        <end position="39"/>
    </location>
</feature>
<evidence type="ECO:0000259" key="2">
    <source>
        <dbReference type="PROSITE" id="PS50994"/>
    </source>
</evidence>
<dbReference type="Gene3D" id="3.30.420.10">
    <property type="entry name" value="Ribonuclease H-like superfamily/Ribonuclease H"/>
    <property type="match status" value="1"/>
</dbReference>
<reference evidence="3" key="1">
    <citation type="submission" date="2013-12" db="EMBL/GenBank/DDBJ databases">
        <title>A Varibaculum cambriense genome reconstructed from a premature infant gut community with otherwise low bacterial novelty that shifts toward anaerobic metabolism during the third week of life.</title>
        <authorList>
            <person name="Brown C.T."/>
            <person name="Sharon I."/>
            <person name="Thomas B.C."/>
            <person name="Castelle C.J."/>
            <person name="Morowitz M.J."/>
            <person name="Banfield J.F."/>
        </authorList>
    </citation>
    <scope>NUCLEOTIDE SEQUENCE</scope>
</reference>
<dbReference type="GO" id="GO:0003676">
    <property type="term" value="F:nucleic acid binding"/>
    <property type="evidence" value="ECO:0007669"/>
    <property type="project" value="InterPro"/>
</dbReference>
<proteinExistence type="predicted"/>
<protein>
    <submittedName>
        <fullName evidence="3">Integrase core protein</fullName>
    </submittedName>
</protein>
<comment type="caution">
    <text evidence="3">The sequence shown here is derived from an EMBL/GenBank/DDBJ whole genome shotgun (WGS) entry which is preliminary data.</text>
</comment>
<dbReference type="InterPro" id="IPR036397">
    <property type="entry name" value="RNaseH_sf"/>
</dbReference>
<sequence>MDIVLKRLEIEHKTTRPFSPWQNGKVERSHRIDSERFYS</sequence>
<evidence type="ECO:0000256" key="1">
    <source>
        <dbReference type="SAM" id="MobiDB-lite"/>
    </source>
</evidence>
<organism evidence="3">
    <name type="scientific">human gut metagenome</name>
    <dbReference type="NCBI Taxonomy" id="408170"/>
    <lineage>
        <taxon>unclassified sequences</taxon>
        <taxon>metagenomes</taxon>
        <taxon>organismal metagenomes</taxon>
    </lineage>
</organism>